<protein>
    <recommendedName>
        <fullName evidence="4">DUF4221 domain-containing protein</fullName>
    </recommendedName>
</protein>
<organism evidence="2 3">
    <name type="scientific">Bacteroides faecalis</name>
    <dbReference type="NCBI Taxonomy" id="2447885"/>
    <lineage>
        <taxon>Bacteria</taxon>
        <taxon>Pseudomonadati</taxon>
        <taxon>Bacteroidota</taxon>
        <taxon>Bacteroidia</taxon>
        <taxon>Bacteroidales</taxon>
        <taxon>Bacteroidaceae</taxon>
        <taxon>Bacteroides</taxon>
    </lineage>
</organism>
<reference evidence="2 3" key="1">
    <citation type="submission" date="2018-10" db="EMBL/GenBank/DDBJ databases">
        <title>Draft Genome Sequence of Bacteroides sp. KCTC 15687.</title>
        <authorList>
            <person name="Yu S.Y."/>
            <person name="Kim J.S."/>
            <person name="Oh B.S."/>
            <person name="Park S.H."/>
            <person name="Kang S.W."/>
            <person name="Park J.E."/>
            <person name="Choi S.H."/>
            <person name="Han K.I."/>
            <person name="Lee K.C."/>
            <person name="Eom M.K."/>
            <person name="Suh M.K."/>
            <person name="Lee D.H."/>
            <person name="Yoon H."/>
            <person name="Kim B."/>
            <person name="Yang S.J."/>
            <person name="Lee J.S."/>
            <person name="Lee J.H."/>
        </authorList>
    </citation>
    <scope>NUCLEOTIDE SEQUENCE [LARGE SCALE GENOMIC DNA]</scope>
    <source>
        <strain evidence="2 3">KCTC 15687</strain>
    </source>
</reference>
<dbReference type="Proteomes" id="UP000288079">
    <property type="component" value="Unassembled WGS sequence"/>
</dbReference>
<dbReference type="AlphaFoldDB" id="A0A401LR35"/>
<evidence type="ECO:0000313" key="3">
    <source>
        <dbReference type="Proteomes" id="UP000288079"/>
    </source>
</evidence>
<dbReference type="EMBL" id="BHWB01000002">
    <property type="protein sequence ID" value="GCB34030.1"/>
    <property type="molecule type" value="Genomic_DNA"/>
</dbReference>
<feature type="chain" id="PRO_5019122340" description="DUF4221 domain-containing protein" evidence="1">
    <location>
        <begin position="22"/>
        <end position="387"/>
    </location>
</feature>
<evidence type="ECO:0000256" key="1">
    <source>
        <dbReference type="SAM" id="SignalP"/>
    </source>
</evidence>
<name>A0A401LR35_9BACE</name>
<dbReference type="OrthoDB" id="1024787at2"/>
<gene>
    <name evidence="2" type="ORF">KGMB02408_09750</name>
</gene>
<evidence type="ECO:0008006" key="4">
    <source>
        <dbReference type="Google" id="ProtNLM"/>
    </source>
</evidence>
<keyword evidence="3" id="KW-1185">Reference proteome</keyword>
<dbReference type="Pfam" id="PF13970">
    <property type="entry name" value="DUF4221"/>
    <property type="match status" value="1"/>
</dbReference>
<keyword evidence="1" id="KW-0732">Signal</keyword>
<sequence length="387" mass="44592">MKKYTKISSLLLLLLSLFACTGTQNNKKVPNQSDSLSVKAEEIKFPFSDVLQLKSYYLSSSYSFDTIDVIVGYNYKTHALDYIDLQNKEISQVILNKEGPSAIVRLQGIFVQALDSVWLYDETDRAFLINRKGDVLKKVNMREYIGENEQILVTTNRAIATSHLHYDSNCDALSFLIKDTSTSPVTFKVRKLFLSGKEKNVDYVLMPSVVEPDIDKGYATMNQPNVSFGNGKIIYNYPIESHLYFIDTMTGERKTIDADSKFTENKAQKCESDADYSVWERYGIENPHFYDIMLLSKYRLYARLHLGERDFDTTQSLDYLMHDRGLYLMIFDSDFNKMCEVELAKHRYGVFTGWVVIDDGIVLYNDNLLDTENNSEELIVDIIRPDK</sequence>
<dbReference type="PROSITE" id="PS00430">
    <property type="entry name" value="TONB_DEPENDENT_REC_1"/>
    <property type="match status" value="1"/>
</dbReference>
<proteinExistence type="predicted"/>
<evidence type="ECO:0000313" key="2">
    <source>
        <dbReference type="EMBL" id="GCB34030.1"/>
    </source>
</evidence>
<dbReference type="InterPro" id="IPR010916">
    <property type="entry name" value="TonB_box_CS"/>
</dbReference>
<dbReference type="RefSeq" id="WP_125040280.1">
    <property type="nucleotide sequence ID" value="NZ_BHWB01000002.1"/>
</dbReference>
<dbReference type="PROSITE" id="PS51257">
    <property type="entry name" value="PROKAR_LIPOPROTEIN"/>
    <property type="match status" value="1"/>
</dbReference>
<accession>A0A401LR35</accession>
<comment type="caution">
    <text evidence="2">The sequence shown here is derived from an EMBL/GenBank/DDBJ whole genome shotgun (WGS) entry which is preliminary data.</text>
</comment>
<feature type="signal peptide" evidence="1">
    <location>
        <begin position="1"/>
        <end position="21"/>
    </location>
</feature>
<dbReference type="InterPro" id="IPR025316">
    <property type="entry name" value="DUF4221"/>
</dbReference>